<dbReference type="Pfam" id="PF00158">
    <property type="entry name" value="Sigma54_activat"/>
    <property type="match status" value="1"/>
</dbReference>
<protein>
    <submittedName>
        <fullName evidence="9">Two component, sigma54 specific, transcriptional regulator, Fis family</fullName>
    </submittedName>
</protein>
<dbReference type="STRING" id="338966.Ppro_0378"/>
<feature type="domain" description="Sigma-54 factor interaction" evidence="7">
    <location>
        <begin position="152"/>
        <end position="380"/>
    </location>
</feature>
<dbReference type="Pfam" id="PF25601">
    <property type="entry name" value="AAA_lid_14"/>
    <property type="match status" value="1"/>
</dbReference>
<gene>
    <name evidence="9" type="ordered locus">Ppro_0378</name>
</gene>
<evidence type="ECO:0000256" key="3">
    <source>
        <dbReference type="ARBA" id="ARBA00023015"/>
    </source>
</evidence>
<dbReference type="Gene3D" id="1.10.8.60">
    <property type="match status" value="1"/>
</dbReference>
<keyword evidence="3" id="KW-0805">Transcription regulation</keyword>
<dbReference type="PROSITE" id="PS00675">
    <property type="entry name" value="SIGMA54_INTERACT_1"/>
    <property type="match status" value="1"/>
</dbReference>
<dbReference type="PROSITE" id="PS00676">
    <property type="entry name" value="SIGMA54_INTERACT_2"/>
    <property type="match status" value="1"/>
</dbReference>
<sequence length="472" mass="51862">MNGPCGKILLVDDEQSILLTSGTLLRSAGIRDVLTLDDARKVLPLLERERVDVIVLDLFMPFVSGKELLAEIAQEYPQIPLLVMTAADELETAVECMKAGAFDYLVKPVERSRFISSVTKALEICSLRKQMDDLRDHLLHGRLEQPSVFSAIITASEKMTTIFQYAEVVARSSEPMLITGETGVGKELVARAVHDASGLKGSFVPVNVAALDDALFSDTLFGHRKGAFTGASTPREGMIAQASGGTLLLDEIGDLRQPSQVKLLRLLQEREYYPVGSDVPRKNNARIIAVTNRSLRDMVAAGAFRKDLYYRLCAHHVEIPPLRERREDLPLLLDHFLEKGSLALGVKKPAIPPQSLPLLASYSFPGNVRELEAMVCDAIARHRSGMLSLDSFRRCMREGQAMGTQPGAEAAASRRALWDQFSALPSLREAESFLIREALKRSEGNQGIAAALLGISRTALNKRLKREPGLVP</sequence>
<keyword evidence="1" id="KW-0547">Nucleotide-binding</keyword>
<dbReference type="GO" id="GO:0005524">
    <property type="term" value="F:ATP binding"/>
    <property type="evidence" value="ECO:0007669"/>
    <property type="project" value="UniProtKB-KW"/>
</dbReference>
<dbReference type="GO" id="GO:0006355">
    <property type="term" value="P:regulation of DNA-templated transcription"/>
    <property type="evidence" value="ECO:0007669"/>
    <property type="project" value="InterPro"/>
</dbReference>
<dbReference type="RefSeq" id="WP_011734326.1">
    <property type="nucleotide sequence ID" value="NC_008609.1"/>
</dbReference>
<dbReference type="InterPro" id="IPR002197">
    <property type="entry name" value="HTH_Fis"/>
</dbReference>
<dbReference type="AlphaFoldDB" id="A1AKZ2"/>
<dbReference type="Gene3D" id="3.40.50.300">
    <property type="entry name" value="P-loop containing nucleotide triphosphate hydrolases"/>
    <property type="match status" value="1"/>
</dbReference>
<organism evidence="9 10">
    <name type="scientific">Pelobacter propionicus (strain DSM 2379 / NBRC 103807 / OttBd1)</name>
    <dbReference type="NCBI Taxonomy" id="338966"/>
    <lineage>
        <taxon>Bacteria</taxon>
        <taxon>Pseudomonadati</taxon>
        <taxon>Thermodesulfobacteriota</taxon>
        <taxon>Desulfuromonadia</taxon>
        <taxon>Desulfuromonadales</taxon>
        <taxon>Desulfuromonadaceae</taxon>
        <taxon>Pelobacter</taxon>
    </lineage>
</organism>
<dbReference type="Gene3D" id="3.40.50.2300">
    <property type="match status" value="1"/>
</dbReference>
<dbReference type="Gene3D" id="1.10.10.60">
    <property type="entry name" value="Homeodomain-like"/>
    <property type="match status" value="1"/>
</dbReference>
<dbReference type="InterPro" id="IPR025944">
    <property type="entry name" value="Sigma_54_int_dom_CS"/>
</dbReference>
<evidence type="ECO:0000259" key="7">
    <source>
        <dbReference type="PROSITE" id="PS50045"/>
    </source>
</evidence>
<evidence type="ECO:0000313" key="10">
    <source>
        <dbReference type="Proteomes" id="UP000006732"/>
    </source>
</evidence>
<dbReference type="InterPro" id="IPR011006">
    <property type="entry name" value="CheY-like_superfamily"/>
</dbReference>
<dbReference type="GO" id="GO:0043565">
    <property type="term" value="F:sequence-specific DNA binding"/>
    <property type="evidence" value="ECO:0007669"/>
    <property type="project" value="InterPro"/>
</dbReference>
<keyword evidence="2" id="KW-0067">ATP-binding</keyword>
<dbReference type="PROSITE" id="PS50045">
    <property type="entry name" value="SIGMA54_INTERACT_4"/>
    <property type="match status" value="1"/>
</dbReference>
<dbReference type="Pfam" id="PF00072">
    <property type="entry name" value="Response_reg"/>
    <property type="match status" value="1"/>
</dbReference>
<dbReference type="SUPFAM" id="SSF52172">
    <property type="entry name" value="CheY-like"/>
    <property type="match status" value="1"/>
</dbReference>
<dbReference type="InterPro" id="IPR058031">
    <property type="entry name" value="AAA_lid_NorR"/>
</dbReference>
<dbReference type="HOGENOM" id="CLU_000445_0_6_7"/>
<evidence type="ECO:0000256" key="5">
    <source>
        <dbReference type="ARBA" id="ARBA00023163"/>
    </source>
</evidence>
<dbReference type="PROSITE" id="PS00688">
    <property type="entry name" value="SIGMA54_INTERACT_3"/>
    <property type="match status" value="1"/>
</dbReference>
<feature type="modified residue" description="4-aspartylphosphate" evidence="6">
    <location>
        <position position="57"/>
    </location>
</feature>
<dbReference type="Pfam" id="PF02954">
    <property type="entry name" value="HTH_8"/>
    <property type="match status" value="1"/>
</dbReference>
<evidence type="ECO:0000256" key="2">
    <source>
        <dbReference type="ARBA" id="ARBA00022840"/>
    </source>
</evidence>
<evidence type="ECO:0000313" key="9">
    <source>
        <dbReference type="EMBL" id="ABK98012.1"/>
    </source>
</evidence>
<proteinExistence type="predicted"/>
<name>A1AKZ2_PELPD</name>
<accession>A1AKZ2</accession>
<dbReference type="InterPro" id="IPR003593">
    <property type="entry name" value="AAA+_ATPase"/>
</dbReference>
<reference evidence="9 10" key="1">
    <citation type="submission" date="2006-10" db="EMBL/GenBank/DDBJ databases">
        <title>Complete sequence of chromosome of Pelobacter propionicus DSM 2379.</title>
        <authorList>
            <consortium name="US DOE Joint Genome Institute"/>
            <person name="Copeland A."/>
            <person name="Lucas S."/>
            <person name="Lapidus A."/>
            <person name="Barry K."/>
            <person name="Detter J.C."/>
            <person name="Glavina del Rio T."/>
            <person name="Hammon N."/>
            <person name="Israni S."/>
            <person name="Dalin E."/>
            <person name="Tice H."/>
            <person name="Pitluck S."/>
            <person name="Saunders E."/>
            <person name="Brettin T."/>
            <person name="Bruce D."/>
            <person name="Han C."/>
            <person name="Tapia R."/>
            <person name="Schmutz J."/>
            <person name="Larimer F."/>
            <person name="Land M."/>
            <person name="Hauser L."/>
            <person name="Kyrpides N."/>
            <person name="Kim E."/>
            <person name="Lovley D."/>
            <person name="Richardson P."/>
        </authorList>
    </citation>
    <scope>NUCLEOTIDE SEQUENCE [LARGE SCALE GENOMIC DNA]</scope>
    <source>
        <strain evidence="10">DSM 2379 / NBRC 103807 / OttBd1</strain>
    </source>
</reference>
<dbReference type="CDD" id="cd00156">
    <property type="entry name" value="REC"/>
    <property type="match status" value="1"/>
</dbReference>
<dbReference type="KEGG" id="ppd:Ppro_0378"/>
<dbReference type="InterPro" id="IPR002078">
    <property type="entry name" value="Sigma_54_int"/>
</dbReference>
<dbReference type="InterPro" id="IPR027417">
    <property type="entry name" value="P-loop_NTPase"/>
</dbReference>
<dbReference type="SUPFAM" id="SSF52540">
    <property type="entry name" value="P-loop containing nucleoside triphosphate hydrolases"/>
    <property type="match status" value="1"/>
</dbReference>
<dbReference type="PANTHER" id="PTHR32071">
    <property type="entry name" value="TRANSCRIPTIONAL REGULATORY PROTEIN"/>
    <property type="match status" value="1"/>
</dbReference>
<dbReference type="InterPro" id="IPR025662">
    <property type="entry name" value="Sigma_54_int_dom_ATP-bd_1"/>
</dbReference>
<dbReference type="Proteomes" id="UP000006732">
    <property type="component" value="Chromosome"/>
</dbReference>
<keyword evidence="5" id="KW-0804">Transcription</keyword>
<dbReference type="EMBL" id="CP000482">
    <property type="protein sequence ID" value="ABK98012.1"/>
    <property type="molecule type" value="Genomic_DNA"/>
</dbReference>
<dbReference type="PROSITE" id="PS50110">
    <property type="entry name" value="RESPONSE_REGULATORY"/>
    <property type="match status" value="1"/>
</dbReference>
<dbReference type="SUPFAM" id="SSF46689">
    <property type="entry name" value="Homeodomain-like"/>
    <property type="match status" value="1"/>
</dbReference>
<dbReference type="InterPro" id="IPR025943">
    <property type="entry name" value="Sigma_54_int_dom_ATP-bd_2"/>
</dbReference>
<keyword evidence="6" id="KW-0597">Phosphoprotein</keyword>
<dbReference type="SMART" id="SM00448">
    <property type="entry name" value="REC"/>
    <property type="match status" value="1"/>
</dbReference>
<evidence type="ECO:0000256" key="1">
    <source>
        <dbReference type="ARBA" id="ARBA00022741"/>
    </source>
</evidence>
<keyword evidence="4" id="KW-0238">DNA-binding</keyword>
<feature type="domain" description="Response regulatory" evidence="8">
    <location>
        <begin position="7"/>
        <end position="122"/>
    </location>
</feature>
<dbReference type="PANTHER" id="PTHR32071:SF13">
    <property type="entry name" value="RESPONSE REGULATOR HSFA"/>
    <property type="match status" value="1"/>
</dbReference>
<dbReference type="FunFam" id="3.40.50.300:FF:000006">
    <property type="entry name" value="DNA-binding transcriptional regulator NtrC"/>
    <property type="match status" value="1"/>
</dbReference>
<evidence type="ECO:0000256" key="4">
    <source>
        <dbReference type="ARBA" id="ARBA00023125"/>
    </source>
</evidence>
<dbReference type="SMART" id="SM00382">
    <property type="entry name" value="AAA"/>
    <property type="match status" value="1"/>
</dbReference>
<dbReference type="InterPro" id="IPR009057">
    <property type="entry name" value="Homeodomain-like_sf"/>
</dbReference>
<evidence type="ECO:0000256" key="6">
    <source>
        <dbReference type="PROSITE-ProRule" id="PRU00169"/>
    </source>
</evidence>
<dbReference type="GO" id="GO:0000160">
    <property type="term" value="P:phosphorelay signal transduction system"/>
    <property type="evidence" value="ECO:0007669"/>
    <property type="project" value="InterPro"/>
</dbReference>
<dbReference type="InterPro" id="IPR001789">
    <property type="entry name" value="Sig_transdc_resp-reg_receiver"/>
</dbReference>
<dbReference type="eggNOG" id="COG2204">
    <property type="taxonomic scope" value="Bacteria"/>
</dbReference>
<dbReference type="PRINTS" id="PR01590">
    <property type="entry name" value="HTHFIS"/>
</dbReference>
<keyword evidence="10" id="KW-1185">Reference proteome</keyword>
<dbReference type="CDD" id="cd00009">
    <property type="entry name" value="AAA"/>
    <property type="match status" value="1"/>
</dbReference>
<dbReference type="OrthoDB" id="9814761at2"/>
<evidence type="ECO:0000259" key="8">
    <source>
        <dbReference type="PROSITE" id="PS50110"/>
    </source>
</evidence>